<evidence type="ECO:0008006" key="4">
    <source>
        <dbReference type="Google" id="ProtNLM"/>
    </source>
</evidence>
<dbReference type="Gene3D" id="1.25.40.850">
    <property type="match status" value="1"/>
</dbReference>
<dbReference type="GO" id="GO:0016192">
    <property type="term" value="P:vesicle-mediated transport"/>
    <property type="evidence" value="ECO:0007669"/>
    <property type="project" value="InterPro"/>
</dbReference>
<gene>
    <name evidence="2" type="ORF">BABINDRAFT_162056</name>
</gene>
<dbReference type="Gene3D" id="3.40.50.1910">
    <property type="match status" value="2"/>
</dbReference>
<evidence type="ECO:0000313" key="2">
    <source>
        <dbReference type="EMBL" id="ODQ78971.1"/>
    </source>
</evidence>
<dbReference type="GeneID" id="30147004"/>
<reference evidence="3" key="1">
    <citation type="submission" date="2016-05" db="EMBL/GenBank/DDBJ databases">
        <title>Comparative genomics of biotechnologically important yeasts.</title>
        <authorList>
            <consortium name="DOE Joint Genome Institute"/>
            <person name="Riley R."/>
            <person name="Haridas S."/>
            <person name="Wolfe K.H."/>
            <person name="Lopes M.R."/>
            <person name="Hittinger C.T."/>
            <person name="Goker M."/>
            <person name="Salamov A."/>
            <person name="Wisecaver J."/>
            <person name="Long T.M."/>
            <person name="Aerts A.L."/>
            <person name="Barry K."/>
            <person name="Choi C."/>
            <person name="Clum A."/>
            <person name="Coughlan A.Y."/>
            <person name="Deshpande S."/>
            <person name="Douglass A.P."/>
            <person name="Hanson S.J."/>
            <person name="Klenk H.-P."/>
            <person name="Labutti K."/>
            <person name="Lapidus A."/>
            <person name="Lindquist E."/>
            <person name="Lipzen A."/>
            <person name="Meier-Kolthoff J.P."/>
            <person name="Ohm R.A."/>
            <person name="Otillar R.P."/>
            <person name="Pangilinan J."/>
            <person name="Peng Y."/>
            <person name="Rokas A."/>
            <person name="Rosa C.A."/>
            <person name="Scheuner C."/>
            <person name="Sibirny A.A."/>
            <person name="Slot J.C."/>
            <person name="Stielow J.B."/>
            <person name="Sun H."/>
            <person name="Kurtzman C.P."/>
            <person name="Blackwell M."/>
            <person name="Grigoriev I.V."/>
            <person name="Jeffries T.W."/>
        </authorList>
    </citation>
    <scope>NUCLEOTIDE SEQUENCE [LARGE SCALE GENOMIC DNA]</scope>
    <source>
        <strain evidence="3">NRRL Y-12698</strain>
    </source>
</reference>
<dbReference type="EMBL" id="KV454433">
    <property type="protein sequence ID" value="ODQ78971.1"/>
    <property type="molecule type" value="Genomic_DNA"/>
</dbReference>
<organism evidence="2 3">
    <name type="scientific">Babjeviella inositovora NRRL Y-12698</name>
    <dbReference type="NCBI Taxonomy" id="984486"/>
    <lineage>
        <taxon>Eukaryota</taxon>
        <taxon>Fungi</taxon>
        <taxon>Dikarya</taxon>
        <taxon>Ascomycota</taxon>
        <taxon>Saccharomycotina</taxon>
        <taxon>Pichiomycetes</taxon>
        <taxon>Serinales incertae sedis</taxon>
        <taxon>Babjeviella</taxon>
    </lineage>
</organism>
<keyword evidence="3" id="KW-1185">Reference proteome</keyword>
<proteinExistence type="inferred from homology"/>
<name>A0A1E3QMS4_9ASCO</name>
<comment type="similarity">
    <text evidence="1">Belongs to the STXBP/unc-18/SEC1 family.</text>
</comment>
<dbReference type="InterPro" id="IPR043127">
    <property type="entry name" value="Sec-1-like_dom3a"/>
</dbReference>
<dbReference type="SUPFAM" id="SSF56815">
    <property type="entry name" value="Sec1/munc18-like (SM) proteins"/>
    <property type="match status" value="1"/>
</dbReference>
<accession>A0A1E3QMS4</accession>
<dbReference type="InterPro" id="IPR043155">
    <property type="entry name" value="VPS33_dom3b"/>
</dbReference>
<evidence type="ECO:0000256" key="1">
    <source>
        <dbReference type="ARBA" id="ARBA00009884"/>
    </source>
</evidence>
<dbReference type="OrthoDB" id="10262287at2759"/>
<dbReference type="Proteomes" id="UP000094336">
    <property type="component" value="Unassembled WGS sequence"/>
</dbReference>
<dbReference type="InterPro" id="IPR036045">
    <property type="entry name" value="Sec1-like_sf"/>
</dbReference>
<evidence type="ECO:0000313" key="3">
    <source>
        <dbReference type="Proteomes" id="UP000094336"/>
    </source>
</evidence>
<dbReference type="AlphaFoldDB" id="A0A1E3QMS4"/>
<dbReference type="STRING" id="984486.A0A1E3QMS4"/>
<dbReference type="Gene3D" id="3.90.830.10">
    <property type="entry name" value="Syntaxin Binding Protein 1, Chain A, domain 2"/>
    <property type="match status" value="1"/>
</dbReference>
<dbReference type="InterPro" id="IPR001619">
    <property type="entry name" value="Sec1-like"/>
</dbReference>
<dbReference type="PANTHER" id="PTHR11679">
    <property type="entry name" value="VESICLE PROTEIN SORTING-ASSOCIATED"/>
    <property type="match status" value="1"/>
</dbReference>
<sequence length="702" mass="79436">MTSGKLDTSIFKTKTLETLLNALLEVTTQKNLLVLDSRIIPLVNYLTPFSALKSHSHIEATINLDEFVRKLRDEPTLLGQFHSLIIIMDSAYDDSVSYLRKFLPSLPSKATTLIFRNLTKSLLFQVNEIGSLGLTFEDVIYSERAGTEFDANPFLTVRNWPTYALPLEENLLSLSRQDLDIQSYLNNPLHEVSDLADALVDITANLPLSFQNFFGKGDNACLLLDNFEKRLAARSTTLSEFETYELLKVGVNTDLVVLERNLDFISVLLTQLSYGGLVREVLEDEEFGIIETERLEDEELENKQKIRLDDPLYERFKNLNFSSIGHNLKKTAQELQGEFDSRHQASTINEIKNFVSNLGGLTSKQTDLKKHTSISEYIIKEFNVEGAGVPECVESASDSTLFFQNDLFELDYRAAIQAITKITNRGQYPLQLVVKFVVVLSNLQSNNEGIRLKDYEILKAEILQSYGVYPALFLLQKLEYHKILKVQPEGHSTSLFPFSLGSTPLETTTVASPGYKQSPLAGMPITGSCLKDFFLLANQLNLLPPLPETYNPETVEDFTTYPNQSFFYPGNYVPIVSRLVEALYLRAFMVNRPLNNLYKRPNWIGLNLSKFLAGNEIDKALVSEEQYAFPKKPQPQTSPFKEELVLVVMMGGITYSELVAMRYLESRMNEKFFKRVRIQKKLVVLTAGGFIKGDTLIGGLLK</sequence>
<protein>
    <recommendedName>
        <fullName evidence="4">Sec1-like protein</fullName>
    </recommendedName>
</protein>
<dbReference type="InterPro" id="IPR027482">
    <property type="entry name" value="Sec1-like_dom2"/>
</dbReference>
<dbReference type="RefSeq" id="XP_018984299.1">
    <property type="nucleotide sequence ID" value="XM_019129151.1"/>
</dbReference>
<dbReference type="Pfam" id="PF00995">
    <property type="entry name" value="Sec1"/>
    <property type="match status" value="1"/>
</dbReference>